<comment type="caution">
    <text evidence="2">The sequence shown here is derived from an EMBL/GenBank/DDBJ whole genome shotgun (WGS) entry which is preliminary data.</text>
</comment>
<evidence type="ECO:0000256" key="1">
    <source>
        <dbReference type="SAM" id="SignalP"/>
    </source>
</evidence>
<dbReference type="Proteomes" id="UP001165082">
    <property type="component" value="Unassembled WGS sequence"/>
</dbReference>
<dbReference type="PANTHER" id="PTHR47909">
    <property type="entry name" value="ALPHA/BETA-HYDROLASES SUPERFAMILY PROTEIN"/>
    <property type="match status" value="1"/>
</dbReference>
<evidence type="ECO:0000313" key="3">
    <source>
        <dbReference type="Proteomes" id="UP001165082"/>
    </source>
</evidence>
<feature type="chain" id="PRO_5040833624" description="GPI inositol-deacylase" evidence="1">
    <location>
        <begin position="17"/>
        <end position="287"/>
    </location>
</feature>
<keyword evidence="1" id="KW-0732">Signal</keyword>
<dbReference type="SUPFAM" id="SSF53474">
    <property type="entry name" value="alpha/beta-Hydrolases"/>
    <property type="match status" value="1"/>
</dbReference>
<sequence length="287" mass="31331">MMIIIFLSLLLLYVSPYKPPPVLILPGFFNNADDYMNLQSTLTSEGYETKILKVERTDWLKVFARGALDGMFWAGKAPPTNNAFGWYLDVVHDSVREYDGTPCILMGHSAGGWLARACLGDGSGSGEFWGSGDGKQLKREEVTAIVTLGAPHYPPPDSSMEMTRGALTLTSKLIPGCFHDIYYMSVGGSPIVGSKQNRPWWRFWEPTTIEGFAYESYVGVCGEGGVEGDGVVPQRSAHLDGSKKISLGEEGGFHSVNEPERWYGSKVGVSKWLGEMEEGLAAVAVSE</sequence>
<evidence type="ECO:0008006" key="4">
    <source>
        <dbReference type="Google" id="ProtNLM"/>
    </source>
</evidence>
<reference evidence="2" key="1">
    <citation type="submission" date="2022-07" db="EMBL/GenBank/DDBJ databases">
        <title>Genome analysis of Parmales, a sister group of diatoms, reveals the evolutionary specialization of diatoms from phago-mixotrophs to photoautotrophs.</title>
        <authorList>
            <person name="Ban H."/>
            <person name="Sato S."/>
            <person name="Yoshikawa S."/>
            <person name="Kazumasa Y."/>
            <person name="Nakamura Y."/>
            <person name="Ichinomiya M."/>
            <person name="Saitoh K."/>
            <person name="Sato N."/>
            <person name="Blanc-Mathieu R."/>
            <person name="Endo H."/>
            <person name="Kuwata A."/>
            <person name="Ogata H."/>
        </authorList>
    </citation>
    <scope>NUCLEOTIDE SEQUENCE</scope>
</reference>
<protein>
    <recommendedName>
        <fullName evidence="4">GPI inositol-deacylase</fullName>
    </recommendedName>
</protein>
<proteinExistence type="predicted"/>
<name>A0A9W7A5E4_9STRA</name>
<organism evidence="2 3">
    <name type="scientific">Triparma retinervis</name>
    <dbReference type="NCBI Taxonomy" id="2557542"/>
    <lineage>
        <taxon>Eukaryota</taxon>
        <taxon>Sar</taxon>
        <taxon>Stramenopiles</taxon>
        <taxon>Ochrophyta</taxon>
        <taxon>Bolidophyceae</taxon>
        <taxon>Parmales</taxon>
        <taxon>Triparmaceae</taxon>
        <taxon>Triparma</taxon>
    </lineage>
</organism>
<gene>
    <name evidence="2" type="ORF">TrRE_jg2139</name>
</gene>
<dbReference type="OrthoDB" id="348976at2759"/>
<dbReference type="InterPro" id="IPR029058">
    <property type="entry name" value="AB_hydrolase_fold"/>
</dbReference>
<feature type="signal peptide" evidence="1">
    <location>
        <begin position="1"/>
        <end position="16"/>
    </location>
</feature>
<keyword evidence="3" id="KW-1185">Reference proteome</keyword>
<dbReference type="PANTHER" id="PTHR47909:SF2">
    <property type="entry name" value="GPI INOSITOL-DEACYLASE"/>
    <property type="match status" value="1"/>
</dbReference>
<accession>A0A9W7A5E4</accession>
<dbReference type="AlphaFoldDB" id="A0A9W7A5E4"/>
<evidence type="ECO:0000313" key="2">
    <source>
        <dbReference type="EMBL" id="GMH62274.1"/>
    </source>
</evidence>
<dbReference type="EMBL" id="BRXZ01003807">
    <property type="protein sequence ID" value="GMH62274.1"/>
    <property type="molecule type" value="Genomic_DNA"/>
</dbReference>
<dbReference type="Gene3D" id="3.40.50.1820">
    <property type="entry name" value="alpha/beta hydrolase"/>
    <property type="match status" value="1"/>
</dbReference>